<evidence type="ECO:0000256" key="1">
    <source>
        <dbReference type="SAM" id="Phobius"/>
    </source>
</evidence>
<keyword evidence="1" id="KW-1133">Transmembrane helix</keyword>
<evidence type="ECO:0000313" key="4">
    <source>
        <dbReference type="Proteomes" id="UP000813461"/>
    </source>
</evidence>
<keyword evidence="4" id="KW-1185">Reference proteome</keyword>
<protein>
    <submittedName>
        <fullName evidence="3">Uncharacterized protein</fullName>
    </submittedName>
</protein>
<feature type="transmembrane region" description="Helical" evidence="1">
    <location>
        <begin position="336"/>
        <end position="357"/>
    </location>
</feature>
<feature type="transmembrane region" description="Helical" evidence="1">
    <location>
        <begin position="208"/>
        <end position="226"/>
    </location>
</feature>
<comment type="caution">
    <text evidence="3">The sequence shown here is derived from an EMBL/GenBank/DDBJ whole genome shotgun (WGS) entry which is preliminary data.</text>
</comment>
<feature type="signal peptide" evidence="2">
    <location>
        <begin position="1"/>
        <end position="29"/>
    </location>
</feature>
<sequence>MQQFLGKDATLSAWILVVVVLLLPTMAAAQGSTGGSRLDSGQCPENAEDVLVYSPFVPYFKLDKYKGNIQNCWVAADCLFEAAGESRKQQFAATALVMGLIPLTLKDIAWPERRIIYVTEKLHWAVEILILALGLVPTQTQSRMKTMKKNQEGNMLATAAWSMRRSSLILCIIVCTVGVLASYAGMVFMEIYSKRSALACPAPVLVTAWYVVALLPAAIHSAFAALRRVRYRRKDVVRQASVRSQHSDDVEHSNRLLHDAELNDLPPSQRPPKHQMTLEVSEKEAEAERKKKIISAVQGADEDWPVQMAWGIYYIAGTLIFTSIMAVTVVELVVWVGLGFAVTGSSKILAFFLCLAFEQTG</sequence>
<dbReference type="Proteomes" id="UP000813461">
    <property type="component" value="Unassembled WGS sequence"/>
</dbReference>
<evidence type="ECO:0000313" key="3">
    <source>
        <dbReference type="EMBL" id="KAH7069500.1"/>
    </source>
</evidence>
<feature type="chain" id="PRO_5035446894" evidence="2">
    <location>
        <begin position="30"/>
        <end position="361"/>
    </location>
</feature>
<reference evidence="3" key="1">
    <citation type="journal article" date="2021" name="Nat. Commun.">
        <title>Genetic determinants of endophytism in the Arabidopsis root mycobiome.</title>
        <authorList>
            <person name="Mesny F."/>
            <person name="Miyauchi S."/>
            <person name="Thiergart T."/>
            <person name="Pickel B."/>
            <person name="Atanasova L."/>
            <person name="Karlsson M."/>
            <person name="Huettel B."/>
            <person name="Barry K.W."/>
            <person name="Haridas S."/>
            <person name="Chen C."/>
            <person name="Bauer D."/>
            <person name="Andreopoulos W."/>
            <person name="Pangilinan J."/>
            <person name="LaButti K."/>
            <person name="Riley R."/>
            <person name="Lipzen A."/>
            <person name="Clum A."/>
            <person name="Drula E."/>
            <person name="Henrissat B."/>
            <person name="Kohler A."/>
            <person name="Grigoriev I.V."/>
            <person name="Martin F.M."/>
            <person name="Hacquard S."/>
        </authorList>
    </citation>
    <scope>NUCLEOTIDE SEQUENCE</scope>
    <source>
        <strain evidence="3">MPI-SDFR-AT-0120</strain>
    </source>
</reference>
<keyword evidence="2" id="KW-0732">Signal</keyword>
<feature type="transmembrane region" description="Helical" evidence="1">
    <location>
        <begin position="312"/>
        <end position="330"/>
    </location>
</feature>
<dbReference type="AlphaFoldDB" id="A0A8K0QUX4"/>
<name>A0A8K0QUX4_9PLEO</name>
<accession>A0A8K0QUX4</accession>
<keyword evidence="1" id="KW-0472">Membrane</keyword>
<feature type="transmembrane region" description="Helical" evidence="1">
    <location>
        <begin position="168"/>
        <end position="188"/>
    </location>
</feature>
<proteinExistence type="predicted"/>
<dbReference type="EMBL" id="JAGMVJ010000029">
    <property type="protein sequence ID" value="KAH7069500.1"/>
    <property type="molecule type" value="Genomic_DNA"/>
</dbReference>
<evidence type="ECO:0000256" key="2">
    <source>
        <dbReference type="SAM" id="SignalP"/>
    </source>
</evidence>
<keyword evidence="1" id="KW-0812">Transmembrane</keyword>
<organism evidence="3 4">
    <name type="scientific">Paraphoma chrysanthemicola</name>
    <dbReference type="NCBI Taxonomy" id="798071"/>
    <lineage>
        <taxon>Eukaryota</taxon>
        <taxon>Fungi</taxon>
        <taxon>Dikarya</taxon>
        <taxon>Ascomycota</taxon>
        <taxon>Pezizomycotina</taxon>
        <taxon>Dothideomycetes</taxon>
        <taxon>Pleosporomycetidae</taxon>
        <taxon>Pleosporales</taxon>
        <taxon>Pleosporineae</taxon>
        <taxon>Phaeosphaeriaceae</taxon>
        <taxon>Paraphoma</taxon>
    </lineage>
</organism>
<dbReference type="OrthoDB" id="4435313at2759"/>
<gene>
    <name evidence="3" type="ORF">FB567DRAFT_225131</name>
</gene>